<evidence type="ECO:0000259" key="1">
    <source>
        <dbReference type="Pfam" id="PF13847"/>
    </source>
</evidence>
<evidence type="ECO:0000313" key="5">
    <source>
        <dbReference type="Proteomes" id="UP000293902"/>
    </source>
</evidence>
<name>A0A328FIN5_9BACT</name>
<accession>A0A328FIN5</accession>
<dbReference type="AlphaFoldDB" id="A0A328FIN5"/>
<evidence type="ECO:0000313" key="2">
    <source>
        <dbReference type="EMBL" id="QBH12692.1"/>
    </source>
</evidence>
<dbReference type="EMBL" id="QLNI01000005">
    <property type="protein sequence ID" value="RAM03342.1"/>
    <property type="molecule type" value="Genomic_DNA"/>
</dbReference>
<keyword evidence="3" id="KW-0489">Methyltransferase</keyword>
<dbReference type="PANTHER" id="PTHR43861">
    <property type="entry name" value="TRANS-ACONITATE 2-METHYLTRANSFERASE-RELATED"/>
    <property type="match status" value="1"/>
</dbReference>
<evidence type="ECO:0000313" key="4">
    <source>
        <dbReference type="Proteomes" id="UP000248798"/>
    </source>
</evidence>
<organism evidence="3 4">
    <name type="scientific">Desulfobacter hydrogenophilus</name>
    <dbReference type="NCBI Taxonomy" id="2291"/>
    <lineage>
        <taxon>Bacteria</taxon>
        <taxon>Pseudomonadati</taxon>
        <taxon>Thermodesulfobacteriota</taxon>
        <taxon>Desulfobacteria</taxon>
        <taxon>Desulfobacterales</taxon>
        <taxon>Desulfobacteraceae</taxon>
        <taxon>Desulfobacter</taxon>
    </lineage>
</organism>
<dbReference type="GO" id="GO:0032259">
    <property type="term" value="P:methylation"/>
    <property type="evidence" value="ECO:0007669"/>
    <property type="project" value="UniProtKB-KW"/>
</dbReference>
<dbReference type="GO" id="GO:0008757">
    <property type="term" value="F:S-adenosylmethionine-dependent methyltransferase activity"/>
    <property type="evidence" value="ECO:0007669"/>
    <property type="project" value="InterPro"/>
</dbReference>
<reference evidence="3 4" key="1">
    <citation type="submission" date="2018-06" db="EMBL/GenBank/DDBJ databases">
        <title>Complete Genome Sequence of Desulfobacter hydrogenophilus (DSM3380).</title>
        <authorList>
            <person name="Marietou A."/>
            <person name="Schreiber L."/>
            <person name="Marshall I."/>
            <person name="Jorgensen B."/>
        </authorList>
    </citation>
    <scope>NUCLEOTIDE SEQUENCE [LARGE SCALE GENOMIC DNA]</scope>
    <source>
        <strain evidence="3 4">DSM 3380</strain>
    </source>
</reference>
<dbReference type="Proteomes" id="UP000248798">
    <property type="component" value="Unassembled WGS sequence"/>
</dbReference>
<proteinExistence type="predicted"/>
<dbReference type="OrthoDB" id="9769602at2"/>
<keyword evidence="3" id="KW-0808">Transferase</keyword>
<dbReference type="EMBL" id="CP036313">
    <property type="protein sequence ID" value="QBH12692.1"/>
    <property type="molecule type" value="Genomic_DNA"/>
</dbReference>
<dbReference type="InterPro" id="IPR025714">
    <property type="entry name" value="Methyltranfer_dom"/>
</dbReference>
<dbReference type="InterPro" id="IPR029063">
    <property type="entry name" value="SAM-dependent_MTases_sf"/>
</dbReference>
<reference evidence="2 5" key="2">
    <citation type="submission" date="2019-02" db="EMBL/GenBank/DDBJ databases">
        <title>Complete genome sequence of Desulfobacter hydrogenophilus AcRS1.</title>
        <authorList>
            <person name="Marietou A."/>
            <person name="Lund M.B."/>
            <person name="Marshall I.P.G."/>
            <person name="Schreiber L."/>
            <person name="Jorgensen B."/>
        </authorList>
    </citation>
    <scope>NUCLEOTIDE SEQUENCE [LARGE SCALE GENOMIC DNA]</scope>
    <source>
        <strain evidence="2 5">AcRS1</strain>
    </source>
</reference>
<protein>
    <submittedName>
        <fullName evidence="3">Class I SAM-dependent methyltransferase</fullName>
    </submittedName>
    <submittedName>
        <fullName evidence="2">Methyltransferase domain-containing protein</fullName>
    </submittedName>
</protein>
<dbReference type="NCBIfam" id="NF045667">
    <property type="entry name" value="MTase_DVU1556"/>
    <property type="match status" value="1"/>
</dbReference>
<dbReference type="CDD" id="cd02440">
    <property type="entry name" value="AdoMet_MTases"/>
    <property type="match status" value="1"/>
</dbReference>
<dbReference type="Proteomes" id="UP000293902">
    <property type="component" value="Chromosome"/>
</dbReference>
<dbReference type="SUPFAM" id="SSF53335">
    <property type="entry name" value="S-adenosyl-L-methionine-dependent methyltransferases"/>
    <property type="match status" value="1"/>
</dbReference>
<sequence length="273" mass="30310">MWVTWIPGLMWTCPSAKAAGPYSSLRNWPGGRWLKWKRFLRINNFHTDCIETHRPGGLILTRAALDHCTLAPGDRVLDAGCGCGATCTFLCEDAGFRVFGMDASAERMARATAGSQDWNGIRAKLPRLPFAPAAFRGIFCECVLSLVPDKRDCLYTFFELLQPGGHLVLTDLYLPGAPPAALQRPALTCLDGALNKTDLTRIIEQAGFKIRIWEDHTRLLKQMACEMVFKHGSLDNFWKTLTGDIFHDCQGTQCRAGKLKPGYCLIVADKMTA</sequence>
<feature type="domain" description="Methyltransferase" evidence="1">
    <location>
        <begin position="72"/>
        <end position="207"/>
    </location>
</feature>
<dbReference type="Gene3D" id="3.40.50.150">
    <property type="entry name" value="Vaccinia Virus protein VP39"/>
    <property type="match status" value="1"/>
</dbReference>
<dbReference type="Pfam" id="PF13847">
    <property type="entry name" value="Methyltransf_31"/>
    <property type="match status" value="1"/>
</dbReference>
<keyword evidence="5" id="KW-1185">Reference proteome</keyword>
<evidence type="ECO:0000313" key="3">
    <source>
        <dbReference type="EMBL" id="RAM03342.1"/>
    </source>
</evidence>
<gene>
    <name evidence="3" type="ORF">DO021_03370</name>
    <name evidence="2" type="ORF">EYB58_07095</name>
</gene>